<dbReference type="EMBL" id="JBBPBM010000021">
    <property type="protein sequence ID" value="KAK8548246.1"/>
    <property type="molecule type" value="Genomic_DNA"/>
</dbReference>
<feature type="compositionally biased region" description="Polar residues" evidence="1">
    <location>
        <begin position="56"/>
        <end position="72"/>
    </location>
</feature>
<evidence type="ECO:0000256" key="1">
    <source>
        <dbReference type="SAM" id="MobiDB-lite"/>
    </source>
</evidence>
<reference evidence="2 3" key="1">
    <citation type="journal article" date="2024" name="G3 (Bethesda)">
        <title>Genome assembly of Hibiscus sabdariffa L. provides insights into metabolisms of medicinal natural products.</title>
        <authorList>
            <person name="Kim T."/>
        </authorList>
    </citation>
    <scope>NUCLEOTIDE SEQUENCE [LARGE SCALE GENOMIC DNA]</scope>
    <source>
        <strain evidence="2">TK-2024</strain>
        <tissue evidence="2">Old leaves</tissue>
    </source>
</reference>
<protein>
    <submittedName>
        <fullName evidence="2">Uncharacterized protein</fullName>
    </submittedName>
</protein>
<dbReference type="PANTHER" id="PTHR34562">
    <property type="entry name" value="WPP DOMAIN-INTERACTING PROTEIN 2"/>
    <property type="match status" value="1"/>
</dbReference>
<keyword evidence="3" id="KW-1185">Reference proteome</keyword>
<dbReference type="InterPro" id="IPR044696">
    <property type="entry name" value="WIP1/2/3"/>
</dbReference>
<gene>
    <name evidence="2" type="ORF">V6N12_061164</name>
</gene>
<accession>A0ABR2DW90</accession>
<feature type="region of interest" description="Disordered" evidence="1">
    <location>
        <begin position="56"/>
        <end position="131"/>
    </location>
</feature>
<organism evidence="2 3">
    <name type="scientific">Hibiscus sabdariffa</name>
    <name type="common">roselle</name>
    <dbReference type="NCBI Taxonomy" id="183260"/>
    <lineage>
        <taxon>Eukaryota</taxon>
        <taxon>Viridiplantae</taxon>
        <taxon>Streptophyta</taxon>
        <taxon>Embryophyta</taxon>
        <taxon>Tracheophyta</taxon>
        <taxon>Spermatophyta</taxon>
        <taxon>Magnoliopsida</taxon>
        <taxon>eudicotyledons</taxon>
        <taxon>Gunneridae</taxon>
        <taxon>Pentapetalae</taxon>
        <taxon>rosids</taxon>
        <taxon>malvids</taxon>
        <taxon>Malvales</taxon>
        <taxon>Malvaceae</taxon>
        <taxon>Malvoideae</taxon>
        <taxon>Hibiscus</taxon>
    </lineage>
</organism>
<feature type="compositionally biased region" description="Basic and acidic residues" evidence="1">
    <location>
        <begin position="86"/>
        <end position="101"/>
    </location>
</feature>
<name>A0ABR2DW90_9ROSI</name>
<dbReference type="Proteomes" id="UP001472677">
    <property type="component" value="Unassembled WGS sequence"/>
</dbReference>
<proteinExistence type="predicted"/>
<dbReference type="PANTHER" id="PTHR34562:SF8">
    <property type="entry name" value="WPP DOMAIN-INTERACTING PROTEIN 1"/>
    <property type="match status" value="1"/>
</dbReference>
<feature type="compositionally biased region" description="Polar residues" evidence="1">
    <location>
        <begin position="102"/>
        <end position="131"/>
    </location>
</feature>
<sequence length="131" mass="14587">MPPYLQVITAFAFAIDFENNKDRSSKSSIATSMPKVRYDMPAVLGYIHKKHQMKNLSGNTLDNSSQGVQQGNGIAGSSKKARGVRVKIEKENSHSSMEYDSRSSNFIFTQGPISMRSNGKQYRNSVNYDGE</sequence>
<comment type="caution">
    <text evidence="2">The sequence shown here is derived from an EMBL/GenBank/DDBJ whole genome shotgun (WGS) entry which is preliminary data.</text>
</comment>
<evidence type="ECO:0000313" key="3">
    <source>
        <dbReference type="Proteomes" id="UP001472677"/>
    </source>
</evidence>
<evidence type="ECO:0000313" key="2">
    <source>
        <dbReference type="EMBL" id="KAK8548246.1"/>
    </source>
</evidence>